<evidence type="ECO:0008006" key="8">
    <source>
        <dbReference type="Google" id="ProtNLM"/>
    </source>
</evidence>
<keyword evidence="3 5" id="KW-1133">Transmembrane helix</keyword>
<dbReference type="GO" id="GO:0032153">
    <property type="term" value="C:cell division site"/>
    <property type="evidence" value="ECO:0007669"/>
    <property type="project" value="TreeGrafter"/>
</dbReference>
<keyword evidence="4 5" id="KW-0472">Membrane</keyword>
<feature type="non-terminal residue" evidence="6">
    <location>
        <position position="1"/>
    </location>
</feature>
<evidence type="ECO:0000256" key="4">
    <source>
        <dbReference type="ARBA" id="ARBA00023136"/>
    </source>
</evidence>
<evidence type="ECO:0000256" key="5">
    <source>
        <dbReference type="SAM" id="Phobius"/>
    </source>
</evidence>
<dbReference type="GO" id="GO:0005886">
    <property type="term" value="C:plasma membrane"/>
    <property type="evidence" value="ECO:0007669"/>
    <property type="project" value="InterPro"/>
</dbReference>
<reference evidence="6 7" key="1">
    <citation type="submission" date="2018-06" db="EMBL/GenBank/DDBJ databases">
        <title>A transcriptomic atlas of mushroom development highlights an independent origin of complex multicellularity.</title>
        <authorList>
            <consortium name="DOE Joint Genome Institute"/>
            <person name="Krizsan K."/>
            <person name="Almasi E."/>
            <person name="Merenyi Z."/>
            <person name="Sahu N."/>
            <person name="Viragh M."/>
            <person name="Koszo T."/>
            <person name="Mondo S."/>
            <person name="Kiss B."/>
            <person name="Balint B."/>
            <person name="Kues U."/>
            <person name="Barry K."/>
            <person name="Hegedus J.C."/>
            <person name="Henrissat B."/>
            <person name="Johnson J."/>
            <person name="Lipzen A."/>
            <person name="Ohm R."/>
            <person name="Nagy I."/>
            <person name="Pangilinan J."/>
            <person name="Yan J."/>
            <person name="Xiong Y."/>
            <person name="Grigoriev I.V."/>
            <person name="Hibbett D.S."/>
            <person name="Nagy L.G."/>
        </authorList>
    </citation>
    <scope>NUCLEOTIDE SEQUENCE [LARGE SCALE GENOMIC DNA]</scope>
    <source>
        <strain evidence="6 7">SZMC22713</strain>
    </source>
</reference>
<dbReference type="STRING" id="50990.A0A4Y7PRQ4"/>
<dbReference type="PANTHER" id="PTHR28013:SF3">
    <property type="entry name" value="PROTEIN DCV1-RELATED"/>
    <property type="match status" value="1"/>
</dbReference>
<dbReference type="InterPro" id="IPR051380">
    <property type="entry name" value="pH-response_reg_palI/RIM9"/>
</dbReference>
<gene>
    <name evidence="6" type="ORF">BD410DRAFT_690383</name>
</gene>
<dbReference type="InterPro" id="IPR009571">
    <property type="entry name" value="SUR7/Rim9-like_fungi"/>
</dbReference>
<dbReference type="PANTHER" id="PTHR28013">
    <property type="entry name" value="PROTEIN DCV1-RELATED"/>
    <property type="match status" value="1"/>
</dbReference>
<sequence>LKRHRKISAVISFSLFVSFLLLFFVSLSSSIIKSIYFLSIHGASDDYKNGPLTSVAIKVTFGMWGYCTLSELGQTKCSSPHLGYDISDAFIREIGSPGVLHAALKALSAVIILHVICCALTFFAFLSSIFVHIHALAVCACIISIVDAIFTTVICAIDIAIAAVVKSKGPSLSKNLFVGGFGPAVEMTIVATVLQWSSVILLCMVICSCLHLG</sequence>
<dbReference type="OrthoDB" id="2354757at2759"/>
<dbReference type="EMBL" id="ML170213">
    <property type="protein sequence ID" value="TDL18064.1"/>
    <property type="molecule type" value="Genomic_DNA"/>
</dbReference>
<keyword evidence="2 5" id="KW-0812">Transmembrane</keyword>
<dbReference type="GO" id="GO:0035838">
    <property type="term" value="C:growing cell tip"/>
    <property type="evidence" value="ECO:0007669"/>
    <property type="project" value="TreeGrafter"/>
</dbReference>
<dbReference type="AlphaFoldDB" id="A0A4Y7PRQ4"/>
<dbReference type="Proteomes" id="UP000294933">
    <property type="component" value="Unassembled WGS sequence"/>
</dbReference>
<organism evidence="6 7">
    <name type="scientific">Rickenella mellea</name>
    <dbReference type="NCBI Taxonomy" id="50990"/>
    <lineage>
        <taxon>Eukaryota</taxon>
        <taxon>Fungi</taxon>
        <taxon>Dikarya</taxon>
        <taxon>Basidiomycota</taxon>
        <taxon>Agaricomycotina</taxon>
        <taxon>Agaricomycetes</taxon>
        <taxon>Hymenochaetales</taxon>
        <taxon>Rickenellaceae</taxon>
        <taxon>Rickenella</taxon>
    </lineage>
</organism>
<feature type="non-terminal residue" evidence="6">
    <location>
        <position position="213"/>
    </location>
</feature>
<feature type="transmembrane region" description="Helical" evidence="5">
    <location>
        <begin position="185"/>
        <end position="212"/>
    </location>
</feature>
<accession>A0A4Y7PRQ4</accession>
<evidence type="ECO:0000313" key="6">
    <source>
        <dbReference type="EMBL" id="TDL18064.1"/>
    </source>
</evidence>
<evidence type="ECO:0000256" key="2">
    <source>
        <dbReference type="ARBA" id="ARBA00022692"/>
    </source>
</evidence>
<proteinExistence type="predicted"/>
<keyword evidence="7" id="KW-1185">Reference proteome</keyword>
<evidence type="ECO:0000313" key="7">
    <source>
        <dbReference type="Proteomes" id="UP000294933"/>
    </source>
</evidence>
<protein>
    <recommendedName>
        <fullName evidence="8">Pali-domain-containing protein</fullName>
    </recommendedName>
</protein>
<comment type="subcellular location">
    <subcellularLocation>
        <location evidence="1">Membrane</location>
        <topology evidence="1">Multi-pass membrane protein</topology>
    </subcellularLocation>
</comment>
<feature type="transmembrane region" description="Helical" evidence="5">
    <location>
        <begin position="133"/>
        <end position="165"/>
    </location>
</feature>
<feature type="transmembrane region" description="Helical" evidence="5">
    <location>
        <begin position="7"/>
        <end position="32"/>
    </location>
</feature>
<dbReference type="Pfam" id="PF06687">
    <property type="entry name" value="SUR7"/>
    <property type="match status" value="1"/>
</dbReference>
<dbReference type="VEuPathDB" id="FungiDB:BD410DRAFT_690383"/>
<feature type="transmembrane region" description="Helical" evidence="5">
    <location>
        <begin position="106"/>
        <end position="126"/>
    </location>
</feature>
<evidence type="ECO:0000256" key="3">
    <source>
        <dbReference type="ARBA" id="ARBA00022989"/>
    </source>
</evidence>
<evidence type="ECO:0000256" key="1">
    <source>
        <dbReference type="ARBA" id="ARBA00004141"/>
    </source>
</evidence>
<name>A0A4Y7PRQ4_9AGAM</name>